<evidence type="ECO:0000313" key="2">
    <source>
        <dbReference type="Proteomes" id="UP001500604"/>
    </source>
</evidence>
<proteinExistence type="predicted"/>
<keyword evidence="2" id="KW-1185">Reference proteome</keyword>
<comment type="caution">
    <text evidence="1">The sequence shown here is derived from an EMBL/GenBank/DDBJ whole genome shotgun (WGS) entry which is preliminary data.</text>
</comment>
<accession>A0ABP8UX25</accession>
<dbReference type="EMBL" id="BAABFL010000027">
    <property type="protein sequence ID" value="GAA4648142.1"/>
    <property type="molecule type" value="Genomic_DNA"/>
</dbReference>
<sequence>MAKTQQEKIVDAFKMLVSKTAEMRVNGIQVSKGSASCIGGFELTLDLMDGSQHVITDQSLQTMTHDKGDFNVQVVTGKGKDKLTDDLVINFYVMKKEVPRHL</sequence>
<dbReference type="Proteomes" id="UP001500604">
    <property type="component" value="Unassembled WGS sequence"/>
</dbReference>
<name>A0ABP8UX25_9GAMM</name>
<organism evidence="1 2">
    <name type="scientific">Kistimonas scapharcae</name>
    <dbReference type="NCBI Taxonomy" id="1036133"/>
    <lineage>
        <taxon>Bacteria</taxon>
        <taxon>Pseudomonadati</taxon>
        <taxon>Pseudomonadota</taxon>
        <taxon>Gammaproteobacteria</taxon>
        <taxon>Oceanospirillales</taxon>
        <taxon>Endozoicomonadaceae</taxon>
        <taxon>Kistimonas</taxon>
    </lineage>
</organism>
<gene>
    <name evidence="1" type="ORF">GCM10023116_04060</name>
</gene>
<evidence type="ECO:0000313" key="1">
    <source>
        <dbReference type="EMBL" id="GAA4648142.1"/>
    </source>
</evidence>
<dbReference type="RefSeq" id="WP_345193410.1">
    <property type="nucleotide sequence ID" value="NZ_BAABFL010000027.1"/>
</dbReference>
<protein>
    <submittedName>
        <fullName evidence="1">Uncharacterized protein</fullName>
    </submittedName>
</protein>
<reference evidence="2" key="1">
    <citation type="journal article" date="2019" name="Int. J. Syst. Evol. Microbiol.">
        <title>The Global Catalogue of Microorganisms (GCM) 10K type strain sequencing project: providing services to taxonomists for standard genome sequencing and annotation.</title>
        <authorList>
            <consortium name="The Broad Institute Genomics Platform"/>
            <consortium name="The Broad Institute Genome Sequencing Center for Infectious Disease"/>
            <person name="Wu L."/>
            <person name="Ma J."/>
        </authorList>
    </citation>
    <scope>NUCLEOTIDE SEQUENCE [LARGE SCALE GENOMIC DNA]</scope>
    <source>
        <strain evidence="2">JCM 17805</strain>
    </source>
</reference>